<evidence type="ECO:0000313" key="2">
    <source>
        <dbReference type="EMBL" id="CAG8538109.1"/>
    </source>
</evidence>
<dbReference type="GO" id="GO:0005524">
    <property type="term" value="F:ATP binding"/>
    <property type="evidence" value="ECO:0007669"/>
    <property type="project" value="InterPro"/>
</dbReference>
<evidence type="ECO:0000313" key="3">
    <source>
        <dbReference type="Proteomes" id="UP000789342"/>
    </source>
</evidence>
<feature type="domain" description="Protein kinase" evidence="1">
    <location>
        <begin position="139"/>
        <end position="400"/>
    </location>
</feature>
<dbReference type="GO" id="GO:0004672">
    <property type="term" value="F:protein kinase activity"/>
    <property type="evidence" value="ECO:0007669"/>
    <property type="project" value="InterPro"/>
</dbReference>
<accession>A0A9N9AMJ2</accession>
<organism evidence="2 3">
    <name type="scientific">Acaulospora morrowiae</name>
    <dbReference type="NCBI Taxonomy" id="94023"/>
    <lineage>
        <taxon>Eukaryota</taxon>
        <taxon>Fungi</taxon>
        <taxon>Fungi incertae sedis</taxon>
        <taxon>Mucoromycota</taxon>
        <taxon>Glomeromycotina</taxon>
        <taxon>Glomeromycetes</taxon>
        <taxon>Diversisporales</taxon>
        <taxon>Acaulosporaceae</taxon>
        <taxon>Acaulospora</taxon>
    </lineage>
</organism>
<dbReference type="InterPro" id="IPR000719">
    <property type="entry name" value="Prot_kinase_dom"/>
</dbReference>
<dbReference type="InterPro" id="IPR011009">
    <property type="entry name" value="Kinase-like_dom_sf"/>
</dbReference>
<dbReference type="SUPFAM" id="SSF56112">
    <property type="entry name" value="Protein kinase-like (PK-like)"/>
    <property type="match status" value="1"/>
</dbReference>
<protein>
    <submittedName>
        <fullName evidence="2">18_t:CDS:1</fullName>
    </submittedName>
</protein>
<dbReference type="EMBL" id="CAJVPV010002868">
    <property type="protein sequence ID" value="CAG8538109.1"/>
    <property type="molecule type" value="Genomic_DNA"/>
</dbReference>
<dbReference type="PROSITE" id="PS50011">
    <property type="entry name" value="PROTEIN_KINASE_DOM"/>
    <property type="match status" value="1"/>
</dbReference>
<dbReference type="Proteomes" id="UP000789342">
    <property type="component" value="Unassembled WGS sequence"/>
</dbReference>
<comment type="caution">
    <text evidence="2">The sequence shown here is derived from an EMBL/GenBank/DDBJ whole genome shotgun (WGS) entry which is preliminary data.</text>
</comment>
<name>A0A9N9AMJ2_9GLOM</name>
<dbReference type="Pfam" id="PF07714">
    <property type="entry name" value="PK_Tyr_Ser-Thr"/>
    <property type="match status" value="1"/>
</dbReference>
<proteinExistence type="predicted"/>
<dbReference type="Gene3D" id="1.10.510.10">
    <property type="entry name" value="Transferase(Phosphotransferase) domain 1"/>
    <property type="match status" value="1"/>
</dbReference>
<evidence type="ECO:0000259" key="1">
    <source>
        <dbReference type="PROSITE" id="PS50011"/>
    </source>
</evidence>
<dbReference type="AlphaFoldDB" id="A0A9N9AMJ2"/>
<reference evidence="2" key="1">
    <citation type="submission" date="2021-06" db="EMBL/GenBank/DDBJ databases">
        <authorList>
            <person name="Kallberg Y."/>
            <person name="Tangrot J."/>
            <person name="Rosling A."/>
        </authorList>
    </citation>
    <scope>NUCLEOTIDE SEQUENCE</scope>
    <source>
        <strain evidence="2">CL551</strain>
    </source>
</reference>
<dbReference type="OrthoDB" id="2386294at2759"/>
<dbReference type="InterPro" id="IPR001245">
    <property type="entry name" value="Ser-Thr/Tyr_kinase_cat_dom"/>
</dbReference>
<keyword evidence="3" id="KW-1185">Reference proteome</keyword>
<sequence>MPTSKIIYNEKTNTAWQKAFLYLDYSTYPERSQREEYIRQQFLNDSSLTYSEKKGLLIRLQRHYDTIRIQKSDEKRPCRDCYGWCHATQYCELCIRNYLENNFRNWSSGNKEIDILIQECQQNAVRPNYIIEWIEYNKFQNVTYKAKGGCSTIYTAIWKSGRYYKWNDGTHSLERYGRQKVILKRLQNSANNHGNWFQEVKSQFTLDNTSKYLATCYGLTRDPKSKDYMLVLYPYDNDLRHYLMKNFQSMSLVQKYMIIKRLAKSLSKIHEKNAVHRDLHSASTIWRTFRSLYKNLSKEEFQQKGVERKPLRKRTVEFIKNRILNKPSLTEINIASQSNTENDQTSKLYRISYTPKPRNSSLEGRDSQQHKLVIESGHVLTYGNIGDTRCGRLKLDEPTF</sequence>
<gene>
    <name evidence="2" type="ORF">AMORRO_LOCUS4994</name>
</gene>